<dbReference type="STRING" id="559304.G8Y0I6"/>
<dbReference type="PROSITE" id="PS50126">
    <property type="entry name" value="S1"/>
    <property type="match status" value="1"/>
</dbReference>
<evidence type="ECO:0000256" key="9">
    <source>
        <dbReference type="ARBA" id="ARBA00047984"/>
    </source>
</evidence>
<dbReference type="Proteomes" id="UP000005222">
    <property type="component" value="Chromosome N"/>
</dbReference>
<keyword evidence="5" id="KW-0347">Helicase</keyword>
<reference evidence="14 15" key="1">
    <citation type="journal article" date="2012" name="G3 (Bethesda)">
        <title>Pichia sorbitophila, an interspecies yeast hybrid reveals early steps of genome resolution following polyploidization.</title>
        <authorList>
            <person name="Leh Louis V."/>
            <person name="Despons L."/>
            <person name="Friedrich A."/>
            <person name="Martin T."/>
            <person name="Durrens P."/>
            <person name="Casaregola S."/>
            <person name="Neuveglise C."/>
            <person name="Fairhead C."/>
            <person name="Marck C."/>
            <person name="Cruz J.A."/>
            <person name="Straub M.L."/>
            <person name="Kugler V."/>
            <person name="Sacerdot C."/>
            <person name="Uzunov Z."/>
            <person name="Thierry A."/>
            <person name="Weiss S."/>
            <person name="Bleykasten C."/>
            <person name="De Montigny J."/>
            <person name="Jacques N."/>
            <person name="Jung P."/>
            <person name="Lemaire M."/>
            <person name="Mallet S."/>
            <person name="Morel G."/>
            <person name="Richard G.F."/>
            <person name="Sarkar A."/>
            <person name="Savel G."/>
            <person name="Schacherer J."/>
            <person name="Seret M.L."/>
            <person name="Talla E."/>
            <person name="Samson G."/>
            <person name="Jubin C."/>
            <person name="Poulain J."/>
            <person name="Vacherie B."/>
            <person name="Barbe V."/>
            <person name="Pelletier E."/>
            <person name="Sherman D.J."/>
            <person name="Westhof E."/>
            <person name="Weissenbach J."/>
            <person name="Baret P.V."/>
            <person name="Wincker P."/>
            <person name="Gaillardin C."/>
            <person name="Dujon B."/>
            <person name="Souciet J.L."/>
        </authorList>
    </citation>
    <scope>NUCLEOTIDE SEQUENCE [LARGE SCALE GENOMIC DNA]</scope>
    <source>
        <strain evidence="15">ATCC MYA-4447 / BCRC 22081 / CBS 7064 / NBRC 10061 / NRRL Y-12695</strain>
    </source>
</reference>
<evidence type="ECO:0000256" key="5">
    <source>
        <dbReference type="ARBA" id="ARBA00022806"/>
    </source>
</evidence>
<dbReference type="FunFam" id="1.20.120.1080:FF:000001">
    <property type="entry name" value="Pre-mRNA-splicing factor ATP-dependent RNA helicase"/>
    <property type="match status" value="1"/>
</dbReference>
<keyword evidence="15" id="KW-1185">Reference proteome</keyword>
<evidence type="ECO:0000256" key="7">
    <source>
        <dbReference type="ARBA" id="ARBA00023187"/>
    </source>
</evidence>
<evidence type="ECO:0000259" key="11">
    <source>
        <dbReference type="PROSITE" id="PS50126"/>
    </source>
</evidence>
<keyword evidence="4" id="KW-0378">Hydrolase</keyword>
<dbReference type="InterPro" id="IPR049621">
    <property type="entry name" value="S1_DHX8_helicase"/>
</dbReference>
<evidence type="ECO:0000256" key="4">
    <source>
        <dbReference type="ARBA" id="ARBA00022801"/>
    </source>
</evidence>
<dbReference type="InParanoid" id="G8Y0I6"/>
<dbReference type="InterPro" id="IPR007502">
    <property type="entry name" value="Helicase-assoc_dom"/>
</dbReference>
<feature type="region of interest" description="Disordered" evidence="10">
    <location>
        <begin position="238"/>
        <end position="266"/>
    </location>
</feature>
<dbReference type="SUPFAM" id="SSF52540">
    <property type="entry name" value="P-loop containing nucleoside triphosphate hydrolases"/>
    <property type="match status" value="1"/>
</dbReference>
<evidence type="ECO:0000256" key="10">
    <source>
        <dbReference type="SAM" id="MobiDB-lite"/>
    </source>
</evidence>
<dbReference type="InterPro" id="IPR001650">
    <property type="entry name" value="Helicase_C-like"/>
</dbReference>
<dbReference type="Gene3D" id="2.40.50.140">
    <property type="entry name" value="Nucleic acid-binding proteins"/>
    <property type="match status" value="1"/>
</dbReference>
<keyword evidence="2" id="KW-0507">mRNA processing</keyword>
<dbReference type="PANTHER" id="PTHR18934">
    <property type="entry name" value="ATP-DEPENDENT RNA HELICASE"/>
    <property type="match status" value="1"/>
</dbReference>
<dbReference type="InterPro" id="IPR011709">
    <property type="entry name" value="DEAD-box_helicase_OB_fold"/>
</dbReference>
<dbReference type="Pfam" id="PF00270">
    <property type="entry name" value="DEAD"/>
    <property type="match status" value="1"/>
</dbReference>
<accession>G8Y0I6</accession>
<dbReference type="GO" id="GO:0005524">
    <property type="term" value="F:ATP binding"/>
    <property type="evidence" value="ECO:0007669"/>
    <property type="project" value="UniProtKB-KW"/>
</dbReference>
<gene>
    <name evidence="14" type="primary">Piso0_004822</name>
    <name evidence="14" type="ORF">GNLVRS01_PISO0N01905g</name>
</gene>
<dbReference type="PROSITE" id="PS51194">
    <property type="entry name" value="HELICASE_CTER"/>
    <property type="match status" value="1"/>
</dbReference>
<dbReference type="GO" id="GO:0000390">
    <property type="term" value="P:spliceosomal complex disassembly"/>
    <property type="evidence" value="ECO:0007669"/>
    <property type="project" value="TreeGrafter"/>
</dbReference>
<evidence type="ECO:0000256" key="3">
    <source>
        <dbReference type="ARBA" id="ARBA00022741"/>
    </source>
</evidence>
<dbReference type="Pfam" id="PF04408">
    <property type="entry name" value="WHD_HA2"/>
    <property type="match status" value="1"/>
</dbReference>
<name>G8Y0I6_PICSO</name>
<keyword evidence="6" id="KW-0067">ATP-binding</keyword>
<dbReference type="SMART" id="SM00490">
    <property type="entry name" value="HELICc"/>
    <property type="match status" value="1"/>
</dbReference>
<dbReference type="InterPro" id="IPR011545">
    <property type="entry name" value="DEAD/DEAH_box_helicase_dom"/>
</dbReference>
<keyword evidence="8" id="KW-0539">Nucleus</keyword>
<dbReference type="InterPro" id="IPR048333">
    <property type="entry name" value="HA2_WH"/>
</dbReference>
<feature type="region of interest" description="Disordered" evidence="10">
    <location>
        <begin position="375"/>
        <end position="397"/>
    </location>
</feature>
<dbReference type="GO" id="GO:0003723">
    <property type="term" value="F:RNA binding"/>
    <property type="evidence" value="ECO:0007669"/>
    <property type="project" value="TreeGrafter"/>
</dbReference>
<dbReference type="Gene3D" id="3.40.50.300">
    <property type="entry name" value="P-loop containing nucleotide triphosphate hydrolases"/>
    <property type="match status" value="2"/>
</dbReference>
<dbReference type="GO" id="GO:0005684">
    <property type="term" value="C:U2-type spliceosomal complex"/>
    <property type="evidence" value="ECO:0007669"/>
    <property type="project" value="UniProtKB-ARBA"/>
</dbReference>
<dbReference type="Pfam" id="PF00271">
    <property type="entry name" value="Helicase_C"/>
    <property type="match status" value="1"/>
</dbReference>
<feature type="compositionally biased region" description="Polar residues" evidence="10">
    <location>
        <begin position="117"/>
        <end position="126"/>
    </location>
</feature>
<dbReference type="FunCoup" id="G8Y0I6">
    <property type="interactions" value="1287"/>
</dbReference>
<dbReference type="Gene3D" id="1.20.120.1080">
    <property type="match status" value="1"/>
</dbReference>
<evidence type="ECO:0000256" key="1">
    <source>
        <dbReference type="ARBA" id="ARBA00012552"/>
    </source>
</evidence>
<dbReference type="InterPro" id="IPR014001">
    <property type="entry name" value="Helicase_ATP-bd"/>
</dbReference>
<dbReference type="FunFam" id="3.40.50.300:FF:000615">
    <property type="entry name" value="pre-mRNA-splicing factor ATP-dependent RNA helicase DEAH7"/>
    <property type="match status" value="1"/>
</dbReference>
<protein>
    <recommendedName>
        <fullName evidence="1">RNA helicase</fullName>
        <ecNumber evidence="1">3.6.4.13</ecNumber>
    </recommendedName>
</protein>
<feature type="region of interest" description="Disordered" evidence="10">
    <location>
        <begin position="91"/>
        <end position="135"/>
    </location>
</feature>
<keyword evidence="3" id="KW-0547">Nucleotide-binding</keyword>
<dbReference type="GO" id="GO:0065003">
    <property type="term" value="P:protein-containing complex assembly"/>
    <property type="evidence" value="ECO:0007669"/>
    <property type="project" value="UniProtKB-ARBA"/>
</dbReference>
<evidence type="ECO:0000313" key="15">
    <source>
        <dbReference type="Proteomes" id="UP000005222"/>
    </source>
</evidence>
<evidence type="ECO:0000256" key="6">
    <source>
        <dbReference type="ARBA" id="ARBA00022840"/>
    </source>
</evidence>
<feature type="domain" description="Helicase C-terminal" evidence="13">
    <location>
        <begin position="640"/>
        <end position="816"/>
    </location>
</feature>
<dbReference type="FunFam" id="3.40.50.300:FF:000101">
    <property type="entry name" value="Pre-mRNA-splicing factor ATP-dependent RNA helicase"/>
    <property type="match status" value="1"/>
</dbReference>
<dbReference type="SMART" id="SM00847">
    <property type="entry name" value="HA2"/>
    <property type="match status" value="1"/>
</dbReference>
<dbReference type="Pfam" id="PF07717">
    <property type="entry name" value="OB_NTP_bind"/>
    <property type="match status" value="1"/>
</dbReference>
<dbReference type="GO" id="GO:0071013">
    <property type="term" value="C:catalytic step 2 spliceosome"/>
    <property type="evidence" value="ECO:0007669"/>
    <property type="project" value="TreeGrafter"/>
</dbReference>
<dbReference type="InterPro" id="IPR002464">
    <property type="entry name" value="DNA/RNA_helicase_DEAH_CS"/>
</dbReference>
<dbReference type="EC" id="3.6.4.13" evidence="1"/>
<feature type="compositionally biased region" description="Basic and acidic residues" evidence="10">
    <location>
        <begin position="106"/>
        <end position="116"/>
    </location>
</feature>
<evidence type="ECO:0000313" key="14">
    <source>
        <dbReference type="EMBL" id="CCE86339.1"/>
    </source>
</evidence>
<comment type="catalytic activity">
    <reaction evidence="9">
        <text>ATP + H2O = ADP + phosphate + H(+)</text>
        <dbReference type="Rhea" id="RHEA:13065"/>
        <dbReference type="ChEBI" id="CHEBI:15377"/>
        <dbReference type="ChEBI" id="CHEBI:15378"/>
        <dbReference type="ChEBI" id="CHEBI:30616"/>
        <dbReference type="ChEBI" id="CHEBI:43474"/>
        <dbReference type="ChEBI" id="CHEBI:456216"/>
        <dbReference type="EC" id="3.6.4.13"/>
    </reaction>
</comment>
<keyword evidence="7" id="KW-0508">mRNA splicing</keyword>
<dbReference type="InterPro" id="IPR027417">
    <property type="entry name" value="P-loop_NTPase"/>
</dbReference>
<dbReference type="SMART" id="SM00487">
    <property type="entry name" value="DEXDc"/>
    <property type="match status" value="1"/>
</dbReference>
<feature type="domain" description="Helicase ATP-binding" evidence="12">
    <location>
        <begin position="451"/>
        <end position="618"/>
    </location>
</feature>
<dbReference type="PROSITE" id="PS00690">
    <property type="entry name" value="DEAH_ATP_HELICASE"/>
    <property type="match status" value="1"/>
</dbReference>
<dbReference type="InterPro" id="IPR012340">
    <property type="entry name" value="NA-bd_OB-fold"/>
</dbReference>
<evidence type="ECO:0000256" key="2">
    <source>
        <dbReference type="ARBA" id="ARBA00022664"/>
    </source>
</evidence>
<dbReference type="OrthoDB" id="10253254at2759"/>
<dbReference type="InterPro" id="IPR003029">
    <property type="entry name" value="S1_domain"/>
</dbReference>
<feature type="compositionally biased region" description="Basic and acidic residues" evidence="10">
    <location>
        <begin position="241"/>
        <end position="257"/>
    </location>
</feature>
<dbReference type="CDD" id="cd05684">
    <property type="entry name" value="S1_DHX8_helicase"/>
    <property type="match status" value="1"/>
</dbReference>
<dbReference type="PANTHER" id="PTHR18934:SF85">
    <property type="entry name" value="ATP-DEPENDENT RNA HELICASE DHX8"/>
    <property type="match status" value="1"/>
</dbReference>
<dbReference type="Pfam" id="PF00575">
    <property type="entry name" value="S1"/>
    <property type="match status" value="1"/>
</dbReference>
<proteinExistence type="predicted"/>
<dbReference type="GO" id="GO:0003724">
    <property type="term" value="F:RNA helicase activity"/>
    <property type="evidence" value="ECO:0007669"/>
    <property type="project" value="UniProtKB-EC"/>
</dbReference>
<dbReference type="SUPFAM" id="SSF50249">
    <property type="entry name" value="Nucleic acid-binding proteins"/>
    <property type="match status" value="1"/>
</dbReference>
<dbReference type="SMART" id="SM00316">
    <property type="entry name" value="S1"/>
    <property type="match status" value="1"/>
</dbReference>
<organism evidence="14 15">
    <name type="scientific">Pichia sorbitophila (strain ATCC MYA-4447 / BCRC 22081 / CBS 7064 / NBRC 10061 / NRRL Y-12695)</name>
    <name type="common">Hybrid yeast</name>
    <dbReference type="NCBI Taxonomy" id="559304"/>
    <lineage>
        <taxon>Eukaryota</taxon>
        <taxon>Fungi</taxon>
        <taxon>Dikarya</taxon>
        <taxon>Ascomycota</taxon>
        <taxon>Saccharomycotina</taxon>
        <taxon>Pichiomycetes</taxon>
        <taxon>Debaryomycetaceae</taxon>
        <taxon>Millerozyma</taxon>
    </lineage>
</organism>
<sequence length="1107" mass="124729">MSNISGYTANFLRDISKCINKELGIDDVDFTLAKFFHSLYKNAENGGSKDQRLKKFEDAVREKGGDGFPSGLVRQVFDIIYDDELKQQADIKKRDKISHSSADSRSASDKNTKSPDHNGTSGAHSTFNREESSNKHMLNENVKHELSLGSIHVGYVSNIVPYGAFIRLHSPKSMISGLCHISQISYSKHERIRSVSDALKLNQKVFVKILENKKSETNSRRVTRDKISLSMRGIDQVTGLEKSEDWSEPDSRGRSENKVAFSSNQKKRRLTSPERWEIRQLIASGAISAEDYADILAENEDENEQESGSTAKQAEEDIDIELNDDEPGFLKGKTSSAVDFAPVKIIKNPEGSLGRVAMTGSKLVQEMREEKFKEKKAHEKLKKKTAETDDPLSANFDSDEDTLVEEDTQKTISEWKKSQKDKNVSYGKRTNLSIQEQRESLPVFDMKHDIINAVNENQFVVIVGETGSGKTTQIVQYLSESGYNEINNEHKIIGCTQPRRVAAISVAARVSEEVGSRVGDRVGYTVRFDDKTSPNTDIKYMTDGILEKEALYDPIMSRYSVIMLDEAHERTIATDVLFALLKKAAKSNPDLKVIVTSATLDAEKFSNFFNNCPILRVPGRTYPVEVLYTKKPELDYLAAALDTVIQIHVSEPRGDILVFLTGQEEIDNSCEILAERVKHLGDAIDELIILPVYSSLPSEIQSRIFEPTPPNSRKVIFATNIAETSITIDGIYYVVDPGFVKINAYDSKLGMDTLIVSPISQSQANQRSGRAGRTGPGKCYRLYTENAFNNEMLPNTVPEIQRQNLSHTILMLKAMGINDLMGFDFMDPPSTDTMVKALQDLYTLSALDDEGYLTDLGKKMADFPMEPALAKTLIMSSEFGCSDEILTIVAMLSVQTVFYRPREKQKEADQKRSLFLHSQGDHLTLLNVYKSWALNGYSSKWCKENYIHDRSLKRALEVRKQLVTIMSKYKHPIVSCGVSLDKVRRALCAGFFKHSSKRDPQEGYKTLAEQTTVYMHPSSSLYGKSIEFVIYHTLLLTTKEYMHCVTVIDPKWLLELAPTFFRKTDPSKSSEKRKNQKIVPLFDKFAKDKDSWRLSSQPSLKRRAMGS</sequence>
<dbReference type="OMA" id="LAPNFYK"/>
<evidence type="ECO:0000259" key="13">
    <source>
        <dbReference type="PROSITE" id="PS51194"/>
    </source>
</evidence>
<dbReference type="AlphaFoldDB" id="G8Y0I6"/>
<dbReference type="PROSITE" id="PS51192">
    <property type="entry name" value="HELICASE_ATP_BIND_1"/>
    <property type="match status" value="1"/>
</dbReference>
<dbReference type="HOGENOM" id="CLU_001832_2_4_1"/>
<dbReference type="CDD" id="cd18791">
    <property type="entry name" value="SF2_C_RHA"/>
    <property type="match status" value="1"/>
</dbReference>
<dbReference type="EMBL" id="FO082046">
    <property type="protein sequence ID" value="CCE86339.1"/>
    <property type="molecule type" value="Genomic_DNA"/>
</dbReference>
<dbReference type="Pfam" id="PF21010">
    <property type="entry name" value="HA2_C"/>
    <property type="match status" value="1"/>
</dbReference>
<evidence type="ECO:0000259" key="12">
    <source>
        <dbReference type="PROSITE" id="PS51192"/>
    </source>
</evidence>
<feature type="domain" description="S1 motif" evidence="11">
    <location>
        <begin position="149"/>
        <end position="232"/>
    </location>
</feature>
<dbReference type="GO" id="GO:0016787">
    <property type="term" value="F:hydrolase activity"/>
    <property type="evidence" value="ECO:0007669"/>
    <property type="project" value="UniProtKB-KW"/>
</dbReference>
<evidence type="ECO:0000256" key="8">
    <source>
        <dbReference type="ARBA" id="ARBA00023242"/>
    </source>
</evidence>
<dbReference type="eggNOG" id="KOG0922">
    <property type="taxonomic scope" value="Eukaryota"/>
</dbReference>